<evidence type="ECO:0000256" key="1">
    <source>
        <dbReference type="ARBA" id="ARBA00022679"/>
    </source>
</evidence>
<dbReference type="PATRIC" id="fig|1133569.4.peg.535"/>
<dbReference type="InterPro" id="IPR000182">
    <property type="entry name" value="GNAT_dom"/>
</dbReference>
<reference evidence="4 5" key="1">
    <citation type="journal article" date="2015" name="Genome Announc.">
        <title>Expanding the biotechnology potential of lactobacilli through comparative genomics of 213 strains and associated genera.</title>
        <authorList>
            <person name="Sun Z."/>
            <person name="Harris H.M."/>
            <person name="McCann A."/>
            <person name="Guo C."/>
            <person name="Argimon S."/>
            <person name="Zhang W."/>
            <person name="Yang X."/>
            <person name="Jeffery I.B."/>
            <person name="Cooney J.C."/>
            <person name="Kagawa T.F."/>
            <person name="Liu W."/>
            <person name="Song Y."/>
            <person name="Salvetti E."/>
            <person name="Wrobel A."/>
            <person name="Rasinkangas P."/>
            <person name="Parkhill J."/>
            <person name="Rea M.C."/>
            <person name="O'Sullivan O."/>
            <person name="Ritari J."/>
            <person name="Douillard F.P."/>
            <person name="Paul Ross R."/>
            <person name="Yang R."/>
            <person name="Briner A.E."/>
            <person name="Felis G.E."/>
            <person name="de Vos W.M."/>
            <person name="Barrangou R."/>
            <person name="Klaenhammer T.R."/>
            <person name="Caufield P.W."/>
            <person name="Cui Y."/>
            <person name="Zhang H."/>
            <person name="O'Toole P.W."/>
        </authorList>
    </citation>
    <scope>NUCLEOTIDE SEQUENCE [LARGE SCALE GENOMIC DNA]</scope>
    <source>
        <strain evidence="4 5">DSM 20605</strain>
    </source>
</reference>
<dbReference type="PANTHER" id="PTHR43877:SF2">
    <property type="entry name" value="AMINOALKYLPHOSPHONATE N-ACETYLTRANSFERASE-RELATED"/>
    <property type="match status" value="1"/>
</dbReference>
<sequence>MELKNLHLRQIKTADEPTVKKIIQSTLAEFDDAKPNTAYYDPQLANLATYYNSQPTKAFYWVVEDQQKVVGCGGFGPFADSKIAELQKLYFLPAARGFGLGKKIILASEQKARQLGYQQLYIETFSNLDRALGLYRHLGFRALPQALAQTSHSACDVWFIKDLN</sequence>
<feature type="domain" description="N-acetyltransferase" evidence="3">
    <location>
        <begin position="6"/>
        <end position="164"/>
    </location>
</feature>
<dbReference type="eggNOG" id="COG0456">
    <property type="taxonomic scope" value="Bacteria"/>
</dbReference>
<dbReference type="Gene3D" id="3.40.630.30">
    <property type="match status" value="1"/>
</dbReference>
<dbReference type="Proteomes" id="UP000051576">
    <property type="component" value="Unassembled WGS sequence"/>
</dbReference>
<proteinExistence type="predicted"/>
<dbReference type="AlphaFoldDB" id="A0A0R2CG20"/>
<dbReference type="EMBL" id="AYYX01000016">
    <property type="protein sequence ID" value="KRM88948.1"/>
    <property type="molecule type" value="Genomic_DNA"/>
</dbReference>
<protein>
    <submittedName>
        <fullName evidence="4">Acetyltransferase</fullName>
    </submittedName>
</protein>
<dbReference type="CDD" id="cd04301">
    <property type="entry name" value="NAT_SF"/>
    <property type="match status" value="1"/>
</dbReference>
<dbReference type="Pfam" id="PF00583">
    <property type="entry name" value="Acetyltransf_1"/>
    <property type="match status" value="1"/>
</dbReference>
<dbReference type="GO" id="GO:0016747">
    <property type="term" value="F:acyltransferase activity, transferring groups other than amino-acyl groups"/>
    <property type="evidence" value="ECO:0007669"/>
    <property type="project" value="InterPro"/>
</dbReference>
<dbReference type="PROSITE" id="PS51186">
    <property type="entry name" value="GNAT"/>
    <property type="match status" value="1"/>
</dbReference>
<accession>A0A0R2CG20</accession>
<dbReference type="OrthoDB" id="5419426at2"/>
<keyword evidence="5" id="KW-1185">Reference proteome</keyword>
<organism evidence="4 5">
    <name type="scientific">Liquorilactobacillus vini DSM 20605</name>
    <dbReference type="NCBI Taxonomy" id="1133569"/>
    <lineage>
        <taxon>Bacteria</taxon>
        <taxon>Bacillati</taxon>
        <taxon>Bacillota</taxon>
        <taxon>Bacilli</taxon>
        <taxon>Lactobacillales</taxon>
        <taxon>Lactobacillaceae</taxon>
        <taxon>Liquorilactobacillus</taxon>
    </lineage>
</organism>
<evidence type="ECO:0000256" key="2">
    <source>
        <dbReference type="ARBA" id="ARBA00023315"/>
    </source>
</evidence>
<dbReference type="STRING" id="1133569.FD21_GL000500"/>
<dbReference type="PANTHER" id="PTHR43877">
    <property type="entry name" value="AMINOALKYLPHOSPHONATE N-ACETYLTRANSFERASE-RELATED-RELATED"/>
    <property type="match status" value="1"/>
</dbReference>
<evidence type="ECO:0000313" key="4">
    <source>
        <dbReference type="EMBL" id="KRM88948.1"/>
    </source>
</evidence>
<gene>
    <name evidence="4" type="ORF">FD21_GL000500</name>
</gene>
<dbReference type="SUPFAM" id="SSF55729">
    <property type="entry name" value="Acyl-CoA N-acyltransferases (Nat)"/>
    <property type="match status" value="1"/>
</dbReference>
<evidence type="ECO:0000313" key="5">
    <source>
        <dbReference type="Proteomes" id="UP000051576"/>
    </source>
</evidence>
<dbReference type="InterPro" id="IPR016181">
    <property type="entry name" value="Acyl_CoA_acyltransferase"/>
</dbReference>
<dbReference type="InterPro" id="IPR050832">
    <property type="entry name" value="Bact_Acetyltransf"/>
</dbReference>
<name>A0A0R2CG20_9LACO</name>
<evidence type="ECO:0000259" key="3">
    <source>
        <dbReference type="PROSITE" id="PS51186"/>
    </source>
</evidence>
<comment type="caution">
    <text evidence="4">The sequence shown here is derived from an EMBL/GenBank/DDBJ whole genome shotgun (WGS) entry which is preliminary data.</text>
</comment>
<keyword evidence="1 4" id="KW-0808">Transferase</keyword>
<keyword evidence="2" id="KW-0012">Acyltransferase</keyword>